<name>A0ABP3JUR2_9ACTN</name>
<accession>A0ABP3JUR2</accession>
<evidence type="ECO:0000313" key="2">
    <source>
        <dbReference type="EMBL" id="GAA0461766.1"/>
    </source>
</evidence>
<evidence type="ECO:0000256" key="1">
    <source>
        <dbReference type="SAM" id="MobiDB-lite"/>
    </source>
</evidence>
<sequence length="95" mass="10566">MTVEQWDGAPPPDTRRRWDERSEVTFASASGVAAFWSDGRDAEVQLLTPGTWRVRAYCAGREAVARLSREVGPVLDVEVYLLQFWPAAAGTTQPE</sequence>
<reference evidence="3" key="1">
    <citation type="journal article" date="2019" name="Int. J. Syst. Evol. Microbiol.">
        <title>The Global Catalogue of Microorganisms (GCM) 10K type strain sequencing project: providing services to taxonomists for standard genome sequencing and annotation.</title>
        <authorList>
            <consortium name="The Broad Institute Genomics Platform"/>
            <consortium name="The Broad Institute Genome Sequencing Center for Infectious Disease"/>
            <person name="Wu L."/>
            <person name="Ma J."/>
        </authorList>
    </citation>
    <scope>NUCLEOTIDE SEQUENCE [LARGE SCALE GENOMIC DNA]</scope>
    <source>
        <strain evidence="3">JCM 4805</strain>
    </source>
</reference>
<dbReference type="RefSeq" id="WP_346095192.1">
    <property type="nucleotide sequence ID" value="NZ_BAAABY010000023.1"/>
</dbReference>
<gene>
    <name evidence="2" type="ORF">GCM10010361_27020</name>
</gene>
<feature type="region of interest" description="Disordered" evidence="1">
    <location>
        <begin position="1"/>
        <end position="21"/>
    </location>
</feature>
<dbReference type="Proteomes" id="UP001500909">
    <property type="component" value="Unassembled WGS sequence"/>
</dbReference>
<keyword evidence="3" id="KW-1185">Reference proteome</keyword>
<dbReference type="EMBL" id="BAAABY010000023">
    <property type="protein sequence ID" value="GAA0461766.1"/>
    <property type="molecule type" value="Genomic_DNA"/>
</dbReference>
<evidence type="ECO:0000313" key="3">
    <source>
        <dbReference type="Proteomes" id="UP001500909"/>
    </source>
</evidence>
<comment type="caution">
    <text evidence="2">The sequence shown here is derived from an EMBL/GenBank/DDBJ whole genome shotgun (WGS) entry which is preliminary data.</text>
</comment>
<proteinExistence type="predicted"/>
<protein>
    <submittedName>
        <fullName evidence="2">Uncharacterized protein</fullName>
    </submittedName>
</protein>
<organism evidence="2 3">
    <name type="scientific">Streptomyces olivaceiscleroticus</name>
    <dbReference type="NCBI Taxonomy" id="68245"/>
    <lineage>
        <taxon>Bacteria</taxon>
        <taxon>Bacillati</taxon>
        <taxon>Actinomycetota</taxon>
        <taxon>Actinomycetes</taxon>
        <taxon>Kitasatosporales</taxon>
        <taxon>Streptomycetaceae</taxon>
        <taxon>Streptomyces</taxon>
    </lineage>
</organism>